<dbReference type="RefSeq" id="WP_091824080.1">
    <property type="nucleotide sequence ID" value="NZ_FNRJ01000003.1"/>
</dbReference>
<dbReference type="Proteomes" id="UP000242469">
    <property type="component" value="Unassembled WGS sequence"/>
</dbReference>
<organism evidence="1 2">
    <name type="scientific">Marinobacterium iners DSM 11526</name>
    <dbReference type="NCBI Taxonomy" id="1122198"/>
    <lineage>
        <taxon>Bacteria</taxon>
        <taxon>Pseudomonadati</taxon>
        <taxon>Pseudomonadota</taxon>
        <taxon>Gammaproteobacteria</taxon>
        <taxon>Oceanospirillales</taxon>
        <taxon>Oceanospirillaceae</taxon>
        <taxon>Marinobacterium</taxon>
    </lineage>
</organism>
<proteinExistence type="predicted"/>
<dbReference type="AlphaFoldDB" id="A0A1H4AYE3"/>
<keyword evidence="2" id="KW-1185">Reference proteome</keyword>
<protein>
    <submittedName>
        <fullName evidence="1">Uncharacterized protein</fullName>
    </submittedName>
</protein>
<sequence>MSPHTGVSTDFVADMMLESLQLWNEIDVGSLVQLEADLIDHNTLVLTRGHLYEVLAKTDLSPCHPMFVVQSELTEELIQLHPGLICNYLQNPHEIYHA</sequence>
<reference evidence="2" key="1">
    <citation type="submission" date="2016-10" db="EMBL/GenBank/DDBJ databases">
        <authorList>
            <person name="Varghese N."/>
            <person name="Submissions S."/>
        </authorList>
    </citation>
    <scope>NUCLEOTIDE SEQUENCE [LARGE SCALE GENOMIC DNA]</scope>
    <source>
        <strain evidence="2">DSM 11526</strain>
    </source>
</reference>
<dbReference type="EMBL" id="FNRJ01000003">
    <property type="protein sequence ID" value="SEA40652.1"/>
    <property type="molecule type" value="Genomic_DNA"/>
</dbReference>
<gene>
    <name evidence="1" type="ORF">SAMN02745729_10396</name>
</gene>
<accession>A0A1H4AYE3</accession>
<evidence type="ECO:0000313" key="1">
    <source>
        <dbReference type="EMBL" id="SEA40652.1"/>
    </source>
</evidence>
<dbReference type="OrthoDB" id="6120590at2"/>
<dbReference type="STRING" id="1122198.SAMN02745729_10396"/>
<name>A0A1H4AYE3_9GAMM</name>
<evidence type="ECO:0000313" key="2">
    <source>
        <dbReference type="Proteomes" id="UP000242469"/>
    </source>
</evidence>